<proteinExistence type="predicted"/>
<gene>
    <name evidence="3" type="ORF">F7D14_07405</name>
</gene>
<feature type="transmembrane region" description="Helical" evidence="1">
    <location>
        <begin position="296"/>
        <end position="313"/>
    </location>
</feature>
<evidence type="ECO:0000256" key="1">
    <source>
        <dbReference type="SAM" id="Phobius"/>
    </source>
</evidence>
<name>A0A6B8M4Q9_9HYPH</name>
<dbReference type="GO" id="GO:0016747">
    <property type="term" value="F:acyltransferase activity, transferring groups other than amino-acyl groups"/>
    <property type="evidence" value="ECO:0007669"/>
    <property type="project" value="InterPro"/>
</dbReference>
<accession>A0A6B8M4Q9</accession>
<feature type="transmembrane region" description="Helical" evidence="1">
    <location>
        <begin position="17"/>
        <end position="36"/>
    </location>
</feature>
<organism evidence="3 4">
    <name type="scientific">Methylocystis parvus</name>
    <dbReference type="NCBI Taxonomy" id="134"/>
    <lineage>
        <taxon>Bacteria</taxon>
        <taxon>Pseudomonadati</taxon>
        <taxon>Pseudomonadota</taxon>
        <taxon>Alphaproteobacteria</taxon>
        <taxon>Hyphomicrobiales</taxon>
        <taxon>Methylocystaceae</taxon>
        <taxon>Methylocystis</taxon>
    </lineage>
</organism>
<reference evidence="3 4" key="1">
    <citation type="submission" date="2019-09" db="EMBL/GenBank/DDBJ databases">
        <title>Isolation and complete genome sequencing of Methylocystis species.</title>
        <authorList>
            <person name="Rumah B.L."/>
            <person name="Stead C.E."/>
            <person name="Stevens B.C."/>
            <person name="Minton N.P."/>
            <person name="Grosse-Honebrink A."/>
            <person name="Zhang Y."/>
        </authorList>
    </citation>
    <scope>NUCLEOTIDE SEQUENCE [LARGE SCALE GENOMIC DNA]</scope>
    <source>
        <strain evidence="3 4">BRCS2</strain>
    </source>
</reference>
<dbReference type="KEGG" id="mpar:F7D14_07405"/>
<feature type="transmembrane region" description="Helical" evidence="1">
    <location>
        <begin position="234"/>
        <end position="253"/>
    </location>
</feature>
<feature type="transmembrane region" description="Helical" evidence="1">
    <location>
        <begin position="51"/>
        <end position="71"/>
    </location>
</feature>
<dbReference type="PANTHER" id="PTHR23028">
    <property type="entry name" value="ACETYLTRANSFERASE"/>
    <property type="match status" value="1"/>
</dbReference>
<dbReference type="AlphaFoldDB" id="A0A6B8M4Q9"/>
<feature type="domain" description="Acyltransferase 3" evidence="2">
    <location>
        <begin position="18"/>
        <end position="356"/>
    </location>
</feature>
<feature type="transmembrane region" description="Helical" evidence="1">
    <location>
        <begin position="92"/>
        <end position="112"/>
    </location>
</feature>
<dbReference type="PANTHER" id="PTHR23028:SF131">
    <property type="entry name" value="BLR2367 PROTEIN"/>
    <property type="match status" value="1"/>
</dbReference>
<dbReference type="Proteomes" id="UP000422569">
    <property type="component" value="Chromosome"/>
</dbReference>
<feature type="transmembrane region" description="Helical" evidence="1">
    <location>
        <begin position="154"/>
        <end position="173"/>
    </location>
</feature>
<keyword evidence="1" id="KW-0812">Transmembrane</keyword>
<feature type="transmembrane region" description="Helical" evidence="1">
    <location>
        <begin position="205"/>
        <end position="227"/>
    </location>
</feature>
<keyword evidence="3" id="KW-0012">Acyltransferase</keyword>
<sequence>MRASCANACAHMVSKRYLALDGLRGVAALAVIFYHAPWTTHFSNLEATRNAYLAVDFFFILSGFVIAANYARNIADGRDLRVFLTKRFFRLYPLHFAILAALVGLEILKWAAQSGRASDVAPFTGPNSLSLLFENLLMLQGLGLESRLGWNPPAWSVGAECVAYLLFAAAAIAGQVRRSASVVAICVLSLGAYLLIALFQKTLDATFIFGLVRCVAGFSLGVAVWLYSPAAWRAAPLVATVAALLALTVAALAPGGETVAIIPLFVALTASLQYDRGLLAERLSTPAIQFLGRASYSIYLTHMPIFYIFTIVLKRVGHVPFHAGAHGQILDIGSPWTGDLLFAGVVGVTLMTSWATYRLIEEPGRRFGARIAQSLASRTGRQTGIEQSA</sequence>
<evidence type="ECO:0000313" key="3">
    <source>
        <dbReference type="EMBL" id="QGM97315.1"/>
    </source>
</evidence>
<protein>
    <submittedName>
        <fullName evidence="3">Acyltransferase</fullName>
    </submittedName>
</protein>
<keyword evidence="4" id="KW-1185">Reference proteome</keyword>
<dbReference type="InterPro" id="IPR002656">
    <property type="entry name" value="Acyl_transf_3_dom"/>
</dbReference>
<dbReference type="EMBL" id="CP044331">
    <property type="protein sequence ID" value="QGM97315.1"/>
    <property type="molecule type" value="Genomic_DNA"/>
</dbReference>
<dbReference type="Pfam" id="PF01757">
    <property type="entry name" value="Acyl_transf_3"/>
    <property type="match status" value="1"/>
</dbReference>
<dbReference type="InterPro" id="IPR050879">
    <property type="entry name" value="Acyltransferase_3"/>
</dbReference>
<feature type="transmembrane region" description="Helical" evidence="1">
    <location>
        <begin position="340"/>
        <end position="360"/>
    </location>
</feature>
<evidence type="ECO:0000313" key="4">
    <source>
        <dbReference type="Proteomes" id="UP000422569"/>
    </source>
</evidence>
<dbReference type="GO" id="GO:0016020">
    <property type="term" value="C:membrane"/>
    <property type="evidence" value="ECO:0007669"/>
    <property type="project" value="TreeGrafter"/>
</dbReference>
<feature type="transmembrane region" description="Helical" evidence="1">
    <location>
        <begin position="180"/>
        <end position="199"/>
    </location>
</feature>
<feature type="transmembrane region" description="Helical" evidence="1">
    <location>
        <begin position="259"/>
        <end position="275"/>
    </location>
</feature>
<evidence type="ECO:0000259" key="2">
    <source>
        <dbReference type="Pfam" id="PF01757"/>
    </source>
</evidence>
<keyword evidence="1" id="KW-0472">Membrane</keyword>
<dbReference type="GO" id="GO:0000271">
    <property type="term" value="P:polysaccharide biosynthetic process"/>
    <property type="evidence" value="ECO:0007669"/>
    <property type="project" value="TreeGrafter"/>
</dbReference>
<keyword evidence="1" id="KW-1133">Transmembrane helix</keyword>
<keyword evidence="3" id="KW-0808">Transferase</keyword>